<comment type="similarity">
    <text evidence="1">Belongs to the type-I restriction system S methylase family.</text>
</comment>
<name>A0A1G7TLH3_9ACTN</name>
<evidence type="ECO:0000259" key="4">
    <source>
        <dbReference type="Pfam" id="PF01420"/>
    </source>
</evidence>
<gene>
    <name evidence="5" type="ORF">SAMN05660324_2525</name>
</gene>
<accession>A0A1G7TLH3</accession>
<dbReference type="Pfam" id="PF01420">
    <property type="entry name" value="Methylase_S"/>
    <property type="match status" value="1"/>
</dbReference>
<organism evidence="5 6">
    <name type="scientific">Klenkia brasiliensis</name>
    <dbReference type="NCBI Taxonomy" id="333142"/>
    <lineage>
        <taxon>Bacteria</taxon>
        <taxon>Bacillati</taxon>
        <taxon>Actinomycetota</taxon>
        <taxon>Actinomycetes</taxon>
        <taxon>Geodermatophilales</taxon>
        <taxon>Geodermatophilaceae</taxon>
        <taxon>Klenkia</taxon>
    </lineage>
</organism>
<sequence>MPEVSLAELRSRGVLDFGDGYRTKRSEHGQPGFRILRVADVTDGEVHTTGPDFVSEVYAKAIGSKASQPGDVLLTTKGTVGRVAVYPNSAEQVVYSPQLCYFRVRDETVLHPRLLAYWFRSGAFLGQAAHRANNTDMAAYINLRDIASLSLDLPNADEQRAIVEVLGALDEKSAANAAVIEKADALAATIYEEAASETAPLSSLARFVNGKAFTKGATGTGRVVIRIAELNSGVGGSTVHNDIDVAGDHVARPGDLLFAWSGSLTAVRWFRPEAIINQHIFKVVADKGWPLWLVNQAVQTKLVEFKAIAADKATTMGHIQRHHLDQPTPVPPWGAVGGMDGLMTGLWDAALAAEMERERLAATRDELLPLLLSGRIAVRDAEEAAEAVT</sequence>
<evidence type="ECO:0000313" key="5">
    <source>
        <dbReference type="EMBL" id="SDG36051.1"/>
    </source>
</evidence>
<feature type="domain" description="Type I restriction modification DNA specificity" evidence="4">
    <location>
        <begin position="20"/>
        <end position="179"/>
    </location>
</feature>
<evidence type="ECO:0000256" key="1">
    <source>
        <dbReference type="ARBA" id="ARBA00010923"/>
    </source>
</evidence>
<dbReference type="Proteomes" id="UP000198863">
    <property type="component" value="Unassembled WGS sequence"/>
</dbReference>
<evidence type="ECO:0000256" key="2">
    <source>
        <dbReference type="ARBA" id="ARBA00022747"/>
    </source>
</evidence>
<dbReference type="InterPro" id="IPR000055">
    <property type="entry name" value="Restrct_endonuc_typeI_TRD"/>
</dbReference>
<proteinExistence type="inferred from homology"/>
<dbReference type="PANTHER" id="PTHR30408">
    <property type="entry name" value="TYPE-1 RESTRICTION ENZYME ECOKI SPECIFICITY PROTEIN"/>
    <property type="match status" value="1"/>
</dbReference>
<dbReference type="EMBL" id="FNCF01000003">
    <property type="protein sequence ID" value="SDG36051.1"/>
    <property type="molecule type" value="Genomic_DNA"/>
</dbReference>
<keyword evidence="2" id="KW-0680">Restriction system</keyword>
<keyword evidence="3" id="KW-0238">DNA-binding</keyword>
<dbReference type="SUPFAM" id="SSF116734">
    <property type="entry name" value="DNA methylase specificity domain"/>
    <property type="match status" value="2"/>
</dbReference>
<keyword evidence="6" id="KW-1185">Reference proteome</keyword>
<dbReference type="InterPro" id="IPR052021">
    <property type="entry name" value="Type-I_RS_S_subunit"/>
</dbReference>
<dbReference type="PANTHER" id="PTHR30408:SF12">
    <property type="entry name" value="TYPE I RESTRICTION ENZYME MJAVIII SPECIFICITY SUBUNIT"/>
    <property type="match status" value="1"/>
</dbReference>
<dbReference type="AlphaFoldDB" id="A0A1G7TLH3"/>
<protein>
    <submittedName>
        <fullName evidence="5">Type I restriction enzyme, S subunit</fullName>
    </submittedName>
</protein>
<dbReference type="GO" id="GO:0003677">
    <property type="term" value="F:DNA binding"/>
    <property type="evidence" value="ECO:0007669"/>
    <property type="project" value="UniProtKB-KW"/>
</dbReference>
<reference evidence="6" key="1">
    <citation type="submission" date="2016-10" db="EMBL/GenBank/DDBJ databases">
        <authorList>
            <person name="Varghese N."/>
            <person name="Submissions S."/>
        </authorList>
    </citation>
    <scope>NUCLEOTIDE SEQUENCE [LARGE SCALE GENOMIC DNA]</scope>
    <source>
        <strain evidence="6">DSM 44526</strain>
    </source>
</reference>
<dbReference type="OrthoDB" id="9798929at2"/>
<dbReference type="InterPro" id="IPR044946">
    <property type="entry name" value="Restrct_endonuc_typeI_TRD_sf"/>
</dbReference>
<dbReference type="GO" id="GO:0009307">
    <property type="term" value="P:DNA restriction-modification system"/>
    <property type="evidence" value="ECO:0007669"/>
    <property type="project" value="UniProtKB-KW"/>
</dbReference>
<evidence type="ECO:0000256" key="3">
    <source>
        <dbReference type="ARBA" id="ARBA00023125"/>
    </source>
</evidence>
<dbReference type="Gene3D" id="3.90.220.20">
    <property type="entry name" value="DNA methylase specificity domains"/>
    <property type="match status" value="2"/>
</dbReference>
<dbReference type="RefSeq" id="WP_091062888.1">
    <property type="nucleotide sequence ID" value="NZ_FNCF01000003.1"/>
</dbReference>
<evidence type="ECO:0000313" key="6">
    <source>
        <dbReference type="Proteomes" id="UP000198863"/>
    </source>
</evidence>